<comment type="caution">
    <text evidence="2">The sequence shown here is derived from an EMBL/GenBank/DDBJ whole genome shotgun (WGS) entry which is preliminary data.</text>
</comment>
<name>A0A8J2P4R8_9HEXA</name>
<sequence>TSTEFSEWNSFFYQTTARPLEQLSEHYNDHSLKSINALKEEVDYNKFLVASLTFAKASLLLDWLQNNLTNLLSPECHLAEFPNIYQRSGSENKMSSKSPELPETCQTSRAFVTDKIQELEELVSSNKRYREQAASVQQNLVYELASLYNQGYQQSLDTVPIKSEIRDSEPQEPFERLVMQRYPEPEVTITGVDDSSPRHHVKRYSGHSSLRGPNPSGQMNINEHISEMFSQVSQGSLEGTMAPLISEQFEQLEKQNRRNQLSDREKVDAFFNLIQQVKSAGLNGNPDIFLLASLIKNCRHHAHIVPYVKHFFPGLVQKVVWGMKNKLEIVKEERRVKLFADAENNVQTMEVVGGVILNGPVDGEVWKFIPMNGGTSFVLYNIQRNAVLMTVPAARNETLGDWREEAKVTMESVSGRDVTMLLKRLEYLWVLTLSCELPPEGVAEGVVMTENETDPNCKVTIESNLYKNLALNLNPFGYVKLLSNGAPGLFEVISIY</sequence>
<keyword evidence="1" id="KW-0175">Coiled coil</keyword>
<feature type="coiled-coil region" evidence="1">
    <location>
        <begin position="112"/>
        <end position="139"/>
    </location>
</feature>
<organism evidence="2 3">
    <name type="scientific">Allacma fusca</name>
    <dbReference type="NCBI Taxonomy" id="39272"/>
    <lineage>
        <taxon>Eukaryota</taxon>
        <taxon>Metazoa</taxon>
        <taxon>Ecdysozoa</taxon>
        <taxon>Arthropoda</taxon>
        <taxon>Hexapoda</taxon>
        <taxon>Collembola</taxon>
        <taxon>Symphypleona</taxon>
        <taxon>Sminthuridae</taxon>
        <taxon>Allacma</taxon>
    </lineage>
</organism>
<dbReference type="EMBL" id="CAJVCH010124778">
    <property type="protein sequence ID" value="CAG7725641.1"/>
    <property type="molecule type" value="Genomic_DNA"/>
</dbReference>
<gene>
    <name evidence="2" type="ORF">AFUS01_LOCUS14589</name>
</gene>
<protein>
    <submittedName>
        <fullName evidence="2">Uncharacterized protein</fullName>
    </submittedName>
</protein>
<evidence type="ECO:0000313" key="3">
    <source>
        <dbReference type="Proteomes" id="UP000708208"/>
    </source>
</evidence>
<feature type="non-terminal residue" evidence="2">
    <location>
        <position position="1"/>
    </location>
</feature>
<accession>A0A8J2P4R8</accession>
<dbReference type="Proteomes" id="UP000708208">
    <property type="component" value="Unassembled WGS sequence"/>
</dbReference>
<keyword evidence="3" id="KW-1185">Reference proteome</keyword>
<dbReference type="AlphaFoldDB" id="A0A8J2P4R8"/>
<reference evidence="2" key="1">
    <citation type="submission" date="2021-06" db="EMBL/GenBank/DDBJ databases">
        <authorList>
            <person name="Hodson N. C."/>
            <person name="Mongue J. A."/>
            <person name="Jaron S. K."/>
        </authorList>
    </citation>
    <scope>NUCLEOTIDE SEQUENCE</scope>
</reference>
<proteinExistence type="predicted"/>
<evidence type="ECO:0000313" key="2">
    <source>
        <dbReference type="EMBL" id="CAG7725641.1"/>
    </source>
</evidence>
<evidence type="ECO:0000256" key="1">
    <source>
        <dbReference type="SAM" id="Coils"/>
    </source>
</evidence>